<organism evidence="1 2">
    <name type="scientific">Entotheonella factor</name>
    <dbReference type="NCBI Taxonomy" id="1429438"/>
    <lineage>
        <taxon>Bacteria</taxon>
        <taxon>Pseudomonadati</taxon>
        <taxon>Nitrospinota/Tectimicrobiota group</taxon>
        <taxon>Candidatus Tectimicrobiota</taxon>
        <taxon>Candidatus Entotheonellia</taxon>
        <taxon>Candidatus Entotheonellales</taxon>
        <taxon>Candidatus Entotheonellaceae</taxon>
        <taxon>Candidatus Entotheonella</taxon>
    </lineage>
</organism>
<gene>
    <name evidence="1" type="ORF">ETSY1_11300</name>
</gene>
<proteinExistence type="predicted"/>
<keyword evidence="2" id="KW-1185">Reference proteome</keyword>
<accession>W4LR12</accession>
<comment type="caution">
    <text evidence="1">The sequence shown here is derived from an EMBL/GenBank/DDBJ whole genome shotgun (WGS) entry which is preliminary data.</text>
</comment>
<sequence>MMMMMMIETAPMVDLRPRDVDGLVDELQAYHVIYSPLFQRREQRYWSGEYLRGLFLEMPSKSVKPMVLTLHGADANAICAMQ</sequence>
<dbReference type="Proteomes" id="UP000019141">
    <property type="component" value="Unassembled WGS sequence"/>
</dbReference>
<dbReference type="HOGENOM" id="CLU_2551983_0_0_7"/>
<dbReference type="AlphaFoldDB" id="W4LR12"/>
<reference evidence="1 2" key="1">
    <citation type="journal article" date="2014" name="Nature">
        <title>An environmental bacterial taxon with a large and distinct metabolic repertoire.</title>
        <authorList>
            <person name="Wilson M.C."/>
            <person name="Mori T."/>
            <person name="Ruckert C."/>
            <person name="Uria A.R."/>
            <person name="Helf M.J."/>
            <person name="Takada K."/>
            <person name="Gernert C."/>
            <person name="Steffens U.A."/>
            <person name="Heycke N."/>
            <person name="Schmitt S."/>
            <person name="Rinke C."/>
            <person name="Helfrich E.J."/>
            <person name="Brachmann A.O."/>
            <person name="Gurgui C."/>
            <person name="Wakimoto T."/>
            <person name="Kracht M."/>
            <person name="Crusemann M."/>
            <person name="Hentschel U."/>
            <person name="Abe I."/>
            <person name="Matsunaga S."/>
            <person name="Kalinowski J."/>
            <person name="Takeyama H."/>
            <person name="Piel J."/>
        </authorList>
    </citation>
    <scope>NUCLEOTIDE SEQUENCE [LARGE SCALE GENOMIC DNA]</scope>
    <source>
        <strain evidence="2">TSY1</strain>
    </source>
</reference>
<name>W4LR12_ENTF1</name>
<evidence type="ECO:0000313" key="1">
    <source>
        <dbReference type="EMBL" id="ETX00413.1"/>
    </source>
</evidence>
<protein>
    <submittedName>
        <fullName evidence="1">Uncharacterized protein</fullName>
    </submittedName>
</protein>
<evidence type="ECO:0000313" key="2">
    <source>
        <dbReference type="Proteomes" id="UP000019141"/>
    </source>
</evidence>
<dbReference type="EMBL" id="AZHW01000341">
    <property type="protein sequence ID" value="ETX00413.1"/>
    <property type="molecule type" value="Genomic_DNA"/>
</dbReference>